<dbReference type="Proteomes" id="UP000821865">
    <property type="component" value="Chromosome 3"/>
</dbReference>
<sequence>MHAFSFVWRPRRLLLVIAGAATAAGALAILVVLARRLRLLLAGDVLLVDRGTYYRVALQQRMPLTHNVRLLRFSLPDPSQRLGLRPCEHVYLHAHLGGRVVVRPYTPVSLCDHRGTFDLIVKVYAGNASTGFPNGGLMSQYLDHLTPGDEVEVQGPKGRFVYEGCGRFVLVRDPSRQLPPTAHLGLIAAGSGVTPMLQLLRHVFADPRDRTNIVLVDVNSTEDDIIAREELDGYAQLFSQNFSIWHVLSKLPASDAPANFLQGRLTKEILAARLPPPGLGTMVLCCGPPRLISEVCKPALRDLGHLAEHVLIF</sequence>
<evidence type="ECO:0000313" key="2">
    <source>
        <dbReference type="Proteomes" id="UP000821865"/>
    </source>
</evidence>
<keyword evidence="2" id="KW-1185">Reference proteome</keyword>
<dbReference type="EMBL" id="CM023472">
    <property type="protein sequence ID" value="KAH7959608.1"/>
    <property type="molecule type" value="Genomic_DNA"/>
</dbReference>
<reference evidence="1" key="1">
    <citation type="submission" date="2020-05" db="EMBL/GenBank/DDBJ databases">
        <title>Large-scale comparative analyses of tick genomes elucidate their genetic diversity and vector capacities.</title>
        <authorList>
            <person name="Jia N."/>
            <person name="Wang J."/>
            <person name="Shi W."/>
            <person name="Du L."/>
            <person name="Sun Y."/>
            <person name="Zhan W."/>
            <person name="Jiang J."/>
            <person name="Wang Q."/>
            <person name="Zhang B."/>
            <person name="Ji P."/>
            <person name="Sakyi L.B."/>
            <person name="Cui X."/>
            <person name="Yuan T."/>
            <person name="Jiang B."/>
            <person name="Yang W."/>
            <person name="Lam T.T.-Y."/>
            <person name="Chang Q."/>
            <person name="Ding S."/>
            <person name="Wang X."/>
            <person name="Zhu J."/>
            <person name="Ruan X."/>
            <person name="Zhao L."/>
            <person name="Wei J."/>
            <person name="Que T."/>
            <person name="Du C."/>
            <person name="Cheng J."/>
            <person name="Dai P."/>
            <person name="Han X."/>
            <person name="Huang E."/>
            <person name="Gao Y."/>
            <person name="Liu J."/>
            <person name="Shao H."/>
            <person name="Ye R."/>
            <person name="Li L."/>
            <person name="Wei W."/>
            <person name="Wang X."/>
            <person name="Wang C."/>
            <person name="Yang T."/>
            <person name="Huo Q."/>
            <person name="Li W."/>
            <person name="Guo W."/>
            <person name="Chen H."/>
            <person name="Zhou L."/>
            <person name="Ni X."/>
            <person name="Tian J."/>
            <person name="Zhou Y."/>
            <person name="Sheng Y."/>
            <person name="Liu T."/>
            <person name="Pan Y."/>
            <person name="Xia L."/>
            <person name="Li J."/>
            <person name="Zhao F."/>
            <person name="Cao W."/>
        </authorList>
    </citation>
    <scope>NUCLEOTIDE SEQUENCE</scope>
    <source>
        <strain evidence="1">Dsil-2018</strain>
    </source>
</reference>
<accession>A0ACB8D5K0</accession>
<gene>
    <name evidence="1" type="ORF">HPB49_012463</name>
</gene>
<comment type="caution">
    <text evidence="1">The sequence shown here is derived from an EMBL/GenBank/DDBJ whole genome shotgun (WGS) entry which is preliminary data.</text>
</comment>
<organism evidence="1 2">
    <name type="scientific">Dermacentor silvarum</name>
    <name type="common">Tick</name>
    <dbReference type="NCBI Taxonomy" id="543639"/>
    <lineage>
        <taxon>Eukaryota</taxon>
        <taxon>Metazoa</taxon>
        <taxon>Ecdysozoa</taxon>
        <taxon>Arthropoda</taxon>
        <taxon>Chelicerata</taxon>
        <taxon>Arachnida</taxon>
        <taxon>Acari</taxon>
        <taxon>Parasitiformes</taxon>
        <taxon>Ixodida</taxon>
        <taxon>Ixodoidea</taxon>
        <taxon>Ixodidae</taxon>
        <taxon>Rhipicephalinae</taxon>
        <taxon>Dermacentor</taxon>
    </lineage>
</organism>
<name>A0ACB8D5K0_DERSI</name>
<evidence type="ECO:0000313" key="1">
    <source>
        <dbReference type="EMBL" id="KAH7959608.1"/>
    </source>
</evidence>
<proteinExistence type="predicted"/>
<protein>
    <submittedName>
        <fullName evidence="1">Uncharacterized protein</fullName>
    </submittedName>
</protein>